<keyword evidence="1 3" id="KW-0808">Transferase</keyword>
<organism evidence="3 4">
    <name type="scientific">Halomarina rubra</name>
    <dbReference type="NCBI Taxonomy" id="2071873"/>
    <lineage>
        <taxon>Archaea</taxon>
        <taxon>Methanobacteriati</taxon>
        <taxon>Methanobacteriota</taxon>
        <taxon>Stenosarchaea group</taxon>
        <taxon>Halobacteria</taxon>
        <taxon>Halobacteriales</taxon>
        <taxon>Natronomonadaceae</taxon>
        <taxon>Halomarina</taxon>
    </lineage>
</organism>
<evidence type="ECO:0000313" key="4">
    <source>
        <dbReference type="Proteomes" id="UP001597187"/>
    </source>
</evidence>
<dbReference type="SUPFAM" id="SSF53756">
    <property type="entry name" value="UDP-Glycosyltransferase/glycogen phosphorylase"/>
    <property type="match status" value="1"/>
</dbReference>
<keyword evidence="4" id="KW-1185">Reference proteome</keyword>
<accession>A0ABD6AT81</accession>
<dbReference type="Gene3D" id="3.40.50.2000">
    <property type="entry name" value="Glycogen Phosphorylase B"/>
    <property type="match status" value="1"/>
</dbReference>
<feature type="domain" description="Glycosyl transferase family 1" evidence="2">
    <location>
        <begin position="220"/>
        <end position="370"/>
    </location>
</feature>
<dbReference type="InterPro" id="IPR001296">
    <property type="entry name" value="Glyco_trans_1"/>
</dbReference>
<dbReference type="PANTHER" id="PTHR46401">
    <property type="entry name" value="GLYCOSYLTRANSFERASE WBBK-RELATED"/>
    <property type="match status" value="1"/>
</dbReference>
<name>A0ABD6AT81_9EURY</name>
<gene>
    <name evidence="3" type="ORF">ACFSBT_06385</name>
</gene>
<dbReference type="Proteomes" id="UP001597187">
    <property type="component" value="Unassembled WGS sequence"/>
</dbReference>
<evidence type="ECO:0000256" key="1">
    <source>
        <dbReference type="ARBA" id="ARBA00022679"/>
    </source>
</evidence>
<dbReference type="Pfam" id="PF00534">
    <property type="entry name" value="Glycos_transf_1"/>
    <property type="match status" value="1"/>
</dbReference>
<evidence type="ECO:0000259" key="2">
    <source>
        <dbReference type="Pfam" id="PF00534"/>
    </source>
</evidence>
<dbReference type="EC" id="2.4.-.-" evidence="3"/>
<dbReference type="EMBL" id="JBHUDC010000003">
    <property type="protein sequence ID" value="MFD1512906.1"/>
    <property type="molecule type" value="Genomic_DNA"/>
</dbReference>
<dbReference type="AlphaFoldDB" id="A0ABD6AT81"/>
<protein>
    <submittedName>
        <fullName evidence="3">Glycosyltransferase</fullName>
        <ecNumber evidence="3">2.4.-.-</ecNumber>
    </submittedName>
</protein>
<dbReference type="PANTHER" id="PTHR46401:SF2">
    <property type="entry name" value="GLYCOSYLTRANSFERASE WBBK-RELATED"/>
    <property type="match status" value="1"/>
</dbReference>
<reference evidence="3 4" key="1">
    <citation type="journal article" date="2019" name="Int. J. Syst. Evol. Microbiol.">
        <title>The Global Catalogue of Microorganisms (GCM) 10K type strain sequencing project: providing services to taxonomists for standard genome sequencing and annotation.</title>
        <authorList>
            <consortium name="The Broad Institute Genomics Platform"/>
            <consortium name="The Broad Institute Genome Sequencing Center for Infectious Disease"/>
            <person name="Wu L."/>
            <person name="Ma J."/>
        </authorList>
    </citation>
    <scope>NUCLEOTIDE SEQUENCE [LARGE SCALE GENOMIC DNA]</scope>
    <source>
        <strain evidence="3 4">CGMCC 1.12563</strain>
    </source>
</reference>
<comment type="caution">
    <text evidence="3">The sequence shown here is derived from an EMBL/GenBank/DDBJ whole genome shotgun (WGS) entry which is preliminary data.</text>
</comment>
<proteinExistence type="predicted"/>
<dbReference type="GO" id="GO:0016757">
    <property type="term" value="F:glycosyltransferase activity"/>
    <property type="evidence" value="ECO:0007669"/>
    <property type="project" value="UniProtKB-KW"/>
</dbReference>
<sequence>MDGDAATDDATDIDPATALDDVDVALAHWGMAARGGAETVVAAMADALDLDRVFTVGEPAPEVRTTYPDVEFYDVLADAAFEPARRLQARADRVFEYALWEDVDWTDYGSPDVLLTSGATTRAVITPDETLHVNYCHTTPRWLYDRYHARIEELRWPTELAARVALRYLRTRDAAVDDRVDDYLVNSPVIARRLWKFYDRESTVLYPPVDVGAFEPRDSTEGDFYLHAGRLDREKGVRAVVEAFADGDRSLVLIGPEGDDTERVLAAVERHPNVEYRGFVSLDEKRDLYERARAVVFNGVAEDFGIVPVEAVAAGTACLAREEGFPALFVDDRTGLFHDGSVAGIRDALDRFEADPFAAEYERAERFARERFADELRVHLAERYRAFERRFRV</sequence>
<dbReference type="RefSeq" id="WP_250872881.1">
    <property type="nucleotide sequence ID" value="NZ_JALXFV010000003.1"/>
</dbReference>
<keyword evidence="3" id="KW-0328">Glycosyltransferase</keyword>
<evidence type="ECO:0000313" key="3">
    <source>
        <dbReference type="EMBL" id="MFD1512906.1"/>
    </source>
</evidence>